<evidence type="ECO:0000313" key="3">
    <source>
        <dbReference type="RefSeq" id="XP_014033694.1"/>
    </source>
</evidence>
<feature type="region of interest" description="Disordered" evidence="1">
    <location>
        <begin position="103"/>
        <end position="141"/>
    </location>
</feature>
<protein>
    <submittedName>
        <fullName evidence="3">Uncharacterized protein</fullName>
    </submittedName>
</protein>
<dbReference type="KEGG" id="sasa:106588793"/>
<organism evidence="2 3">
    <name type="scientific">Salmo salar</name>
    <name type="common">Atlantic salmon</name>
    <dbReference type="NCBI Taxonomy" id="8030"/>
    <lineage>
        <taxon>Eukaryota</taxon>
        <taxon>Metazoa</taxon>
        <taxon>Chordata</taxon>
        <taxon>Craniata</taxon>
        <taxon>Vertebrata</taxon>
        <taxon>Euteleostomi</taxon>
        <taxon>Actinopterygii</taxon>
        <taxon>Neopterygii</taxon>
        <taxon>Teleostei</taxon>
        <taxon>Protacanthopterygii</taxon>
        <taxon>Salmoniformes</taxon>
        <taxon>Salmonidae</taxon>
        <taxon>Salmoninae</taxon>
        <taxon>Salmo</taxon>
    </lineage>
</organism>
<dbReference type="GeneID" id="106588793"/>
<reference evidence="3" key="1">
    <citation type="submission" date="2025-08" db="UniProtKB">
        <authorList>
            <consortium name="RefSeq"/>
        </authorList>
    </citation>
    <scope>IDENTIFICATION</scope>
</reference>
<feature type="compositionally biased region" description="Polar residues" evidence="1">
    <location>
        <begin position="107"/>
        <end position="132"/>
    </location>
</feature>
<sequence>MMKKGRRFSCVCFRGKAENPSQTRNMKDGLSAKDTNRLVTAKEMVKSDLEMECKLSKEKDKEDKRTCDSQLSVLKIQDVWLSLTGCLTSLRCLTLSRHKPHRDISLSEVTQCPDSSDSTNGSPWNTDSSNDGQTDKPIGLVDVPLSPQAEERREEDEEVVQAPPRAPCLGSSYLTGLSSYLSGEASQLFLAQWGRDMMLRMELVDIGGESGDATHTRYRTEWSMSEGDTQVAQGVWLPGVPNRFGVPH</sequence>
<name>A0A1S3Q162_SALSA</name>
<dbReference type="Proteomes" id="UP001652741">
    <property type="component" value="Chromosome ssa27"/>
</dbReference>
<evidence type="ECO:0000313" key="2">
    <source>
        <dbReference type="Proteomes" id="UP001652741"/>
    </source>
</evidence>
<dbReference type="AlphaFoldDB" id="A0A1S3Q162"/>
<dbReference type="RefSeq" id="XP_014033694.1">
    <property type="nucleotide sequence ID" value="XM_014178219.2"/>
</dbReference>
<gene>
    <name evidence="3" type="primary">LOC106588793</name>
</gene>
<accession>A0A1S3Q162</accession>
<keyword evidence="2" id="KW-1185">Reference proteome</keyword>
<evidence type="ECO:0000256" key="1">
    <source>
        <dbReference type="SAM" id="MobiDB-lite"/>
    </source>
</evidence>
<proteinExistence type="predicted"/>